<dbReference type="Proteomes" id="UP001153076">
    <property type="component" value="Unassembled WGS sequence"/>
</dbReference>
<evidence type="ECO:0000313" key="1">
    <source>
        <dbReference type="EMBL" id="KAJ8420609.1"/>
    </source>
</evidence>
<dbReference type="OrthoDB" id="679318at2759"/>
<evidence type="ECO:0000313" key="2">
    <source>
        <dbReference type="Proteomes" id="UP001153076"/>
    </source>
</evidence>
<organism evidence="1 2">
    <name type="scientific">Carnegiea gigantea</name>
    <dbReference type="NCBI Taxonomy" id="171969"/>
    <lineage>
        <taxon>Eukaryota</taxon>
        <taxon>Viridiplantae</taxon>
        <taxon>Streptophyta</taxon>
        <taxon>Embryophyta</taxon>
        <taxon>Tracheophyta</taxon>
        <taxon>Spermatophyta</taxon>
        <taxon>Magnoliopsida</taxon>
        <taxon>eudicotyledons</taxon>
        <taxon>Gunneridae</taxon>
        <taxon>Pentapetalae</taxon>
        <taxon>Caryophyllales</taxon>
        <taxon>Cactineae</taxon>
        <taxon>Cactaceae</taxon>
        <taxon>Cactoideae</taxon>
        <taxon>Echinocereeae</taxon>
        <taxon>Carnegiea</taxon>
    </lineage>
</organism>
<protein>
    <submittedName>
        <fullName evidence="1">Uncharacterized protein</fullName>
    </submittedName>
</protein>
<reference evidence="1" key="1">
    <citation type="submission" date="2022-04" db="EMBL/GenBank/DDBJ databases">
        <title>Carnegiea gigantea Genome sequencing and assembly v2.</title>
        <authorList>
            <person name="Copetti D."/>
            <person name="Sanderson M.J."/>
            <person name="Burquez A."/>
            <person name="Wojciechowski M.F."/>
        </authorList>
    </citation>
    <scope>NUCLEOTIDE SEQUENCE</scope>
    <source>
        <strain evidence="1">SGP5-SGP5p</strain>
        <tissue evidence="1">Aerial part</tissue>
    </source>
</reference>
<accession>A0A9Q1GJZ7</accession>
<proteinExistence type="predicted"/>
<gene>
    <name evidence="1" type="ORF">Cgig2_023943</name>
</gene>
<comment type="caution">
    <text evidence="1">The sequence shown here is derived from an EMBL/GenBank/DDBJ whole genome shotgun (WGS) entry which is preliminary data.</text>
</comment>
<name>A0A9Q1GJZ7_9CARY</name>
<sequence length="176" mass="19887">MSTRSFLSLVAQLNEAQAEVVRSMGFASFLKVDVKQILGKFSKWLVEIFDLYAIEPKNRYYNKSILKHVKDVSQITFLDWCQFVVDKLITSVRHYKESTVANGVHFDGPLFFLMEAVADLQSAHVEFQNLQLKQKVNNNLCAPLFSPILPLNKADGEAEIPGDTFASDASIIVEKE</sequence>
<dbReference type="EMBL" id="JAKOGI010003302">
    <property type="protein sequence ID" value="KAJ8420609.1"/>
    <property type="molecule type" value="Genomic_DNA"/>
</dbReference>
<dbReference type="AlphaFoldDB" id="A0A9Q1GJZ7"/>
<keyword evidence="2" id="KW-1185">Reference proteome</keyword>